<reference evidence="3 4" key="1">
    <citation type="journal article" date="2021" name="Int. J. Syst. Evol. Microbiol.">
        <title>Halobaculum halophilum sp. nov. and Halobaculum salinum sp. nov., isolated from salt lake and saline soil.</title>
        <authorList>
            <person name="Cui H.L."/>
            <person name="Shi X.W."/>
            <person name="Yin X.M."/>
            <person name="Yang X.Y."/>
            <person name="Hou J."/>
            <person name="Zhu L."/>
        </authorList>
    </citation>
    <scope>NUCLEOTIDE SEQUENCE [LARGE SCALE GENOMIC DNA]</scope>
    <source>
        <strain evidence="3 4">NBRC 109044</strain>
    </source>
</reference>
<dbReference type="Proteomes" id="UP000826254">
    <property type="component" value="Chromosome"/>
</dbReference>
<protein>
    <recommendedName>
        <fullName evidence="5">Carboxypeptidase regulatory-like domain-containing protein</fullName>
    </recommendedName>
</protein>
<dbReference type="GeneID" id="67176787"/>
<dbReference type="AlphaFoldDB" id="A0A8T8WDG4"/>
<evidence type="ECO:0000313" key="4">
    <source>
        <dbReference type="Proteomes" id="UP000826254"/>
    </source>
</evidence>
<dbReference type="InterPro" id="IPR013784">
    <property type="entry name" value="Carb-bd-like_fold"/>
</dbReference>
<dbReference type="KEGG" id="hmp:K6T50_01555"/>
<keyword evidence="4" id="KW-1185">Reference proteome</keyword>
<feature type="region of interest" description="Disordered" evidence="1">
    <location>
        <begin position="372"/>
        <end position="405"/>
    </location>
</feature>
<dbReference type="SUPFAM" id="SSF49452">
    <property type="entry name" value="Starch-binding domain-like"/>
    <property type="match status" value="1"/>
</dbReference>
<dbReference type="GO" id="GO:0030246">
    <property type="term" value="F:carbohydrate binding"/>
    <property type="evidence" value="ECO:0007669"/>
    <property type="project" value="InterPro"/>
</dbReference>
<keyword evidence="2" id="KW-1133">Transmembrane helix</keyword>
<organism evidence="3 4">
    <name type="scientific">Halobaculum magnesiiphilum</name>
    <dbReference type="NCBI Taxonomy" id="1017351"/>
    <lineage>
        <taxon>Archaea</taxon>
        <taxon>Methanobacteriati</taxon>
        <taxon>Methanobacteriota</taxon>
        <taxon>Stenosarchaea group</taxon>
        <taxon>Halobacteria</taxon>
        <taxon>Halobacteriales</taxon>
        <taxon>Haloferacaceae</taxon>
        <taxon>Halobaculum</taxon>
    </lineage>
</organism>
<keyword evidence="2" id="KW-0812">Transmembrane</keyword>
<feature type="compositionally biased region" description="Low complexity" evidence="1">
    <location>
        <begin position="376"/>
        <end position="403"/>
    </location>
</feature>
<evidence type="ECO:0008006" key="5">
    <source>
        <dbReference type="Google" id="ProtNLM"/>
    </source>
</evidence>
<keyword evidence="2" id="KW-0472">Membrane</keyword>
<dbReference type="EMBL" id="CP081958">
    <property type="protein sequence ID" value="QZP37889.1"/>
    <property type="molecule type" value="Genomic_DNA"/>
</dbReference>
<gene>
    <name evidence="3" type="ORF">K6T50_01555</name>
</gene>
<accession>A0A8T8WDG4</accession>
<dbReference type="RefSeq" id="WP_222607696.1">
    <property type="nucleotide sequence ID" value="NZ_CP081958.1"/>
</dbReference>
<feature type="transmembrane region" description="Helical" evidence="2">
    <location>
        <begin position="410"/>
        <end position="433"/>
    </location>
</feature>
<name>A0A8T8WDG4_9EURY</name>
<proteinExistence type="predicted"/>
<dbReference type="Gene3D" id="2.60.40.1120">
    <property type="entry name" value="Carboxypeptidase-like, regulatory domain"/>
    <property type="match status" value="1"/>
</dbReference>
<evidence type="ECO:0000313" key="3">
    <source>
        <dbReference type="EMBL" id="QZP37889.1"/>
    </source>
</evidence>
<evidence type="ECO:0000256" key="2">
    <source>
        <dbReference type="SAM" id="Phobius"/>
    </source>
</evidence>
<evidence type="ECO:0000256" key="1">
    <source>
        <dbReference type="SAM" id="MobiDB-lite"/>
    </source>
</evidence>
<sequence>MRPYTRPLLIATVVLLGLAPAVGAVGAGQPGPAAGVDAADPSAQESTVTLTIAVQTPEGDPVSEADLTATWENGSATATTAGNGRAFVDVPAGSTVEIGVDHPEYVRNAPFVVDSTDEETVRVTVRQRGSLTVSTEDDRGDAVADARVIARVDGEIVVNGRTNDDGRFTTGTIEQREYSLTVVKEGYYRVVRDVQVGDSSRETVAIERGSITLSFEVVDDRFDPAEPVPDAQLILETAGTFRTLQNGEATAQVPVNADLDLEVTKEGYETVSRTVRVGESARPVSVNLSRTPTLNVTTVNDRVLVGERNVVTVTDAYGDPVADARVLVDGEAVGTTGGDGTLTVRLDSAGNRTVVAETEDLTSSPLTIAVVRERTPTASPTATPTDTPAPTATATPTATTTPPSESFVSFPGFTSLSAVLALLALAGAAGIAARKRNE</sequence>